<proteinExistence type="predicted"/>
<dbReference type="Proteomes" id="UP000177141">
    <property type="component" value="Unassembled WGS sequence"/>
</dbReference>
<dbReference type="PANTHER" id="PTHR43861">
    <property type="entry name" value="TRANS-ACONITATE 2-METHYLTRANSFERASE-RELATED"/>
    <property type="match status" value="1"/>
</dbReference>
<evidence type="ECO:0000313" key="1">
    <source>
        <dbReference type="EMBL" id="OGK47018.1"/>
    </source>
</evidence>
<evidence type="ECO:0000313" key="2">
    <source>
        <dbReference type="Proteomes" id="UP000177141"/>
    </source>
</evidence>
<dbReference type="EMBL" id="MGAL01000036">
    <property type="protein sequence ID" value="OGK47018.1"/>
    <property type="molecule type" value="Genomic_DNA"/>
</dbReference>
<evidence type="ECO:0008006" key="3">
    <source>
        <dbReference type="Google" id="ProtNLM"/>
    </source>
</evidence>
<accession>A0A1F7IUI1</accession>
<gene>
    <name evidence="1" type="ORF">A3A93_02760</name>
</gene>
<sequence>MKRTCEICGGKKIKKIYRQKFVTFSESELFSGYDVVVCKKCGFLFASNLPSPKDLEKFYKKNEKYAYKADSGSMPEYAITLHNTSFEFIDTYLKNKFSNKRFNLAILDVGCGSGYLLHCLKKKGYKNIQGLDPAPDCRIVAKKLYGVKVVSATLSEYKNKNKFDLVMLASVLEHMNRLDGVFKKILSLLQKDGLLFLSVPNGERFGTKLKEPFLEFSLEHINYFTRASLRNLLHKYGFRNKAFETRSIKTFDSYPLDSLWEAGHDKTLTIKKDTLGEERMLKYLVSSKDLLNKVQKQINILVKTQEQVVVWGVGSLTSRLLATTNLRAANISAFVDSNESVQGQLINRIKIASPDILKNKKMAVLVSTYIHGKAIKKVLLDRYKYKGKIILL</sequence>
<dbReference type="STRING" id="1802061.A3A93_02760"/>
<reference evidence="1 2" key="1">
    <citation type="journal article" date="2016" name="Nat. Commun.">
        <title>Thousands of microbial genomes shed light on interconnected biogeochemical processes in an aquifer system.</title>
        <authorList>
            <person name="Anantharaman K."/>
            <person name="Brown C.T."/>
            <person name="Hug L.A."/>
            <person name="Sharon I."/>
            <person name="Castelle C.J."/>
            <person name="Probst A.J."/>
            <person name="Thomas B.C."/>
            <person name="Singh A."/>
            <person name="Wilkins M.J."/>
            <person name="Karaoz U."/>
            <person name="Brodie E.L."/>
            <person name="Williams K.H."/>
            <person name="Hubbard S.S."/>
            <person name="Banfield J.F."/>
        </authorList>
    </citation>
    <scope>NUCLEOTIDE SEQUENCE [LARGE SCALE GENOMIC DNA]</scope>
</reference>
<dbReference type="PANTHER" id="PTHR43861:SF6">
    <property type="entry name" value="METHYLTRANSFERASE TYPE 11"/>
    <property type="match status" value="1"/>
</dbReference>
<dbReference type="CDD" id="cd02440">
    <property type="entry name" value="AdoMet_MTases"/>
    <property type="match status" value="1"/>
</dbReference>
<organism evidence="1 2">
    <name type="scientific">Candidatus Roizmanbacteria bacterium RIFCSPLOWO2_01_FULL_38_12</name>
    <dbReference type="NCBI Taxonomy" id="1802061"/>
    <lineage>
        <taxon>Bacteria</taxon>
        <taxon>Candidatus Roizmaniibacteriota</taxon>
    </lineage>
</organism>
<protein>
    <recommendedName>
        <fullName evidence="3">C-methyltransferase domain-containing protein</fullName>
    </recommendedName>
</protein>
<name>A0A1F7IUI1_9BACT</name>
<dbReference type="Gene3D" id="3.40.50.150">
    <property type="entry name" value="Vaccinia Virus protein VP39"/>
    <property type="match status" value="1"/>
</dbReference>
<dbReference type="SUPFAM" id="SSF53335">
    <property type="entry name" value="S-adenosyl-L-methionine-dependent methyltransferases"/>
    <property type="match status" value="1"/>
</dbReference>
<dbReference type="InterPro" id="IPR029063">
    <property type="entry name" value="SAM-dependent_MTases_sf"/>
</dbReference>
<comment type="caution">
    <text evidence="1">The sequence shown here is derived from an EMBL/GenBank/DDBJ whole genome shotgun (WGS) entry which is preliminary data.</text>
</comment>
<dbReference type="AlphaFoldDB" id="A0A1F7IUI1"/>
<dbReference type="Pfam" id="PF13489">
    <property type="entry name" value="Methyltransf_23"/>
    <property type="match status" value="1"/>
</dbReference>
<dbReference type="Gene3D" id="3.40.50.720">
    <property type="entry name" value="NAD(P)-binding Rossmann-like Domain"/>
    <property type="match status" value="1"/>
</dbReference>